<evidence type="ECO:0000256" key="2">
    <source>
        <dbReference type="ARBA" id="ARBA00022598"/>
    </source>
</evidence>
<evidence type="ECO:0000259" key="14">
    <source>
        <dbReference type="Pfam" id="PF08245"/>
    </source>
</evidence>
<evidence type="ECO:0000256" key="3">
    <source>
        <dbReference type="ARBA" id="ARBA00022618"/>
    </source>
</evidence>
<evidence type="ECO:0000256" key="11">
    <source>
        <dbReference type="RuleBase" id="RU004136"/>
    </source>
</evidence>
<evidence type="ECO:0000259" key="13">
    <source>
        <dbReference type="Pfam" id="PF02875"/>
    </source>
</evidence>
<dbReference type="InterPro" id="IPR013221">
    <property type="entry name" value="Mur_ligase_cen"/>
</dbReference>
<dbReference type="PANTHER" id="PTHR43024:SF1">
    <property type="entry name" value="UDP-N-ACETYLMURAMOYL-TRIPEPTIDE--D-ALANYL-D-ALANINE LIGASE"/>
    <property type="match status" value="1"/>
</dbReference>
<dbReference type="SUPFAM" id="SSF63418">
    <property type="entry name" value="MurE/MurF N-terminal domain"/>
    <property type="match status" value="1"/>
</dbReference>
<comment type="pathway">
    <text evidence="10 11">Cell wall biogenesis; peptidoglycan biosynthesis.</text>
</comment>
<dbReference type="GO" id="GO:0005524">
    <property type="term" value="F:ATP binding"/>
    <property type="evidence" value="ECO:0007669"/>
    <property type="project" value="UniProtKB-UniRule"/>
</dbReference>
<dbReference type="GO" id="GO:0047480">
    <property type="term" value="F:UDP-N-acetylmuramoyl-tripeptide-D-alanyl-D-alanine ligase activity"/>
    <property type="evidence" value="ECO:0007669"/>
    <property type="project" value="UniProtKB-UniRule"/>
</dbReference>
<dbReference type="GO" id="GO:0051301">
    <property type="term" value="P:cell division"/>
    <property type="evidence" value="ECO:0007669"/>
    <property type="project" value="UniProtKB-KW"/>
</dbReference>
<keyword evidence="16" id="KW-1185">Reference proteome</keyword>
<organism evidence="15 16">
    <name type="scientific">Aequoribacter fuscus</name>
    <dbReference type="NCBI Taxonomy" id="2518989"/>
    <lineage>
        <taxon>Bacteria</taxon>
        <taxon>Pseudomonadati</taxon>
        <taxon>Pseudomonadota</taxon>
        <taxon>Gammaproteobacteria</taxon>
        <taxon>Cellvibrionales</taxon>
        <taxon>Halieaceae</taxon>
        <taxon>Aequoribacter</taxon>
    </lineage>
</organism>
<dbReference type="GO" id="GO:0008766">
    <property type="term" value="F:UDP-N-acetylmuramoylalanyl-D-glutamyl-2,6-diaminopimelate-D-alanyl-D-alanine ligase activity"/>
    <property type="evidence" value="ECO:0007669"/>
    <property type="project" value="RHEA"/>
</dbReference>
<dbReference type="InterPro" id="IPR036615">
    <property type="entry name" value="Mur_ligase_C_dom_sf"/>
</dbReference>
<dbReference type="eggNOG" id="COG0770">
    <property type="taxonomic scope" value="Bacteria"/>
</dbReference>
<dbReference type="UniPathway" id="UPA00219"/>
<evidence type="ECO:0000256" key="9">
    <source>
        <dbReference type="ARBA" id="ARBA00023316"/>
    </source>
</evidence>
<dbReference type="Pfam" id="PF02875">
    <property type="entry name" value="Mur_ligase_C"/>
    <property type="match status" value="1"/>
</dbReference>
<evidence type="ECO:0000313" key="16">
    <source>
        <dbReference type="Proteomes" id="UP000005615"/>
    </source>
</evidence>
<keyword evidence="8 10" id="KW-0131">Cell cycle</keyword>
<dbReference type="SUPFAM" id="SSF53623">
    <property type="entry name" value="MurD-like peptide ligases, catalytic domain"/>
    <property type="match status" value="1"/>
</dbReference>
<dbReference type="GO" id="GO:0008360">
    <property type="term" value="P:regulation of cell shape"/>
    <property type="evidence" value="ECO:0007669"/>
    <property type="project" value="UniProtKB-KW"/>
</dbReference>
<comment type="function">
    <text evidence="10 11">Involved in cell wall formation. Catalyzes the final step in the synthesis of UDP-N-acetylmuramoyl-pentapeptide, the precursor of murein.</text>
</comment>
<name>F3L1N7_9GAMM</name>
<dbReference type="Gene3D" id="3.90.190.20">
    <property type="entry name" value="Mur ligase, C-terminal domain"/>
    <property type="match status" value="1"/>
</dbReference>
<comment type="similarity">
    <text evidence="10">Belongs to the MurCDEF family. MurF subfamily.</text>
</comment>
<evidence type="ECO:0000313" key="15">
    <source>
        <dbReference type="EMBL" id="EGG29740.1"/>
    </source>
</evidence>
<dbReference type="Pfam" id="PF01225">
    <property type="entry name" value="Mur_ligase"/>
    <property type="match status" value="1"/>
</dbReference>
<comment type="subcellular location">
    <subcellularLocation>
        <location evidence="10 11">Cytoplasm</location>
    </subcellularLocation>
</comment>
<dbReference type="EMBL" id="AEIG01000034">
    <property type="protein sequence ID" value="EGG29740.1"/>
    <property type="molecule type" value="Genomic_DNA"/>
</dbReference>
<feature type="domain" description="Mur ligase C-terminal" evidence="13">
    <location>
        <begin position="315"/>
        <end position="430"/>
    </location>
</feature>
<accession>F3L1N7</accession>
<dbReference type="InterPro" id="IPR005863">
    <property type="entry name" value="UDP-N-AcMur_synth"/>
</dbReference>
<dbReference type="STRING" id="2518989.IMCC3088_1377"/>
<protein>
    <recommendedName>
        <fullName evidence="10 11">UDP-N-acetylmuramoyl-tripeptide--D-alanyl-D-alanine ligase</fullName>
        <ecNumber evidence="10 11">6.3.2.10</ecNumber>
    </recommendedName>
    <alternativeName>
        <fullName evidence="10">D-alanyl-D-alanine-adding enzyme</fullName>
    </alternativeName>
</protein>
<dbReference type="InterPro" id="IPR000713">
    <property type="entry name" value="Mur_ligase_N"/>
</dbReference>
<keyword evidence="1 10" id="KW-0963">Cytoplasm</keyword>
<keyword evidence="7 10" id="KW-0573">Peptidoglycan synthesis</keyword>
<dbReference type="Pfam" id="PF08245">
    <property type="entry name" value="Mur_ligase_M"/>
    <property type="match status" value="1"/>
</dbReference>
<keyword evidence="9 10" id="KW-0961">Cell wall biogenesis/degradation</keyword>
<dbReference type="RefSeq" id="WP_009575672.1">
    <property type="nucleotide sequence ID" value="NZ_AEIG01000034.1"/>
</dbReference>
<dbReference type="PANTHER" id="PTHR43024">
    <property type="entry name" value="UDP-N-ACETYLMURAMOYL-TRIPEPTIDE--D-ALANYL-D-ALANINE LIGASE"/>
    <property type="match status" value="1"/>
</dbReference>
<keyword evidence="3 10" id="KW-0132">Cell division</keyword>
<dbReference type="InterPro" id="IPR036565">
    <property type="entry name" value="Mur-like_cat_sf"/>
</dbReference>
<dbReference type="SUPFAM" id="SSF53244">
    <property type="entry name" value="MurD-like peptide ligases, peptide-binding domain"/>
    <property type="match status" value="1"/>
</dbReference>
<evidence type="ECO:0000256" key="6">
    <source>
        <dbReference type="ARBA" id="ARBA00022960"/>
    </source>
</evidence>
<dbReference type="InterPro" id="IPR035911">
    <property type="entry name" value="MurE/MurF_N"/>
</dbReference>
<keyword evidence="6 10" id="KW-0133">Cell shape</keyword>
<feature type="binding site" evidence="10">
    <location>
        <begin position="108"/>
        <end position="114"/>
    </location>
    <ligand>
        <name>ATP</name>
        <dbReference type="ChEBI" id="CHEBI:30616"/>
    </ligand>
</feature>
<dbReference type="Proteomes" id="UP000005615">
    <property type="component" value="Unassembled WGS sequence"/>
</dbReference>
<evidence type="ECO:0000259" key="12">
    <source>
        <dbReference type="Pfam" id="PF01225"/>
    </source>
</evidence>
<evidence type="ECO:0000256" key="4">
    <source>
        <dbReference type="ARBA" id="ARBA00022741"/>
    </source>
</evidence>
<dbReference type="InterPro" id="IPR004101">
    <property type="entry name" value="Mur_ligase_C"/>
</dbReference>
<reference evidence="15 16" key="1">
    <citation type="journal article" date="2011" name="J. Bacteriol.">
        <title>Genome sequence of strain IMCC3088, a proteorhodopsin-containing marine bacterium belonging to the OM60/NOR5 clade.</title>
        <authorList>
            <person name="Jang Y."/>
            <person name="Oh H.M."/>
            <person name="Kang I."/>
            <person name="Lee K."/>
            <person name="Yang S.J."/>
            <person name="Cho J.C."/>
        </authorList>
    </citation>
    <scope>NUCLEOTIDE SEQUENCE [LARGE SCALE GENOMIC DNA]</scope>
    <source>
        <strain evidence="15 16">IMCC3088</strain>
    </source>
</reference>
<evidence type="ECO:0000256" key="10">
    <source>
        <dbReference type="HAMAP-Rule" id="MF_02019"/>
    </source>
</evidence>
<dbReference type="NCBIfam" id="TIGR01143">
    <property type="entry name" value="murF"/>
    <property type="match status" value="1"/>
</dbReference>
<feature type="domain" description="Mur ligase N-terminal catalytic" evidence="12">
    <location>
        <begin position="25"/>
        <end position="72"/>
    </location>
</feature>
<evidence type="ECO:0000256" key="5">
    <source>
        <dbReference type="ARBA" id="ARBA00022840"/>
    </source>
</evidence>
<dbReference type="GO" id="GO:0005737">
    <property type="term" value="C:cytoplasm"/>
    <property type="evidence" value="ECO:0007669"/>
    <property type="project" value="UniProtKB-SubCell"/>
</dbReference>
<evidence type="ECO:0000256" key="1">
    <source>
        <dbReference type="ARBA" id="ARBA00022490"/>
    </source>
</evidence>
<comment type="catalytic activity">
    <reaction evidence="10 11">
        <text>D-alanyl-D-alanine + UDP-N-acetyl-alpha-D-muramoyl-L-alanyl-gamma-D-glutamyl-meso-2,6-diaminopimelate + ATP = UDP-N-acetyl-alpha-D-muramoyl-L-alanyl-gamma-D-glutamyl-meso-2,6-diaminopimeloyl-D-alanyl-D-alanine + ADP + phosphate + H(+)</text>
        <dbReference type="Rhea" id="RHEA:28374"/>
        <dbReference type="ChEBI" id="CHEBI:15378"/>
        <dbReference type="ChEBI" id="CHEBI:30616"/>
        <dbReference type="ChEBI" id="CHEBI:43474"/>
        <dbReference type="ChEBI" id="CHEBI:57822"/>
        <dbReference type="ChEBI" id="CHEBI:61386"/>
        <dbReference type="ChEBI" id="CHEBI:83905"/>
        <dbReference type="ChEBI" id="CHEBI:456216"/>
        <dbReference type="EC" id="6.3.2.10"/>
    </reaction>
</comment>
<dbReference type="HAMAP" id="MF_02019">
    <property type="entry name" value="MurF"/>
    <property type="match status" value="1"/>
</dbReference>
<dbReference type="InterPro" id="IPR051046">
    <property type="entry name" value="MurCDEF_CellWall_CoF430Synth"/>
</dbReference>
<sequence>MNTRISSDQLAFLLDAQTRGSAAYIQGLNFDSRHVQSGDLFVAFKGDKADGHDYVEAARARGAVAALVERWVPVEITQIRVEDCLSALAEWAKSVRQSSAATFVGITGSAGKTTVKSTVAHILSAQGATSATQGNYNNEIGVPLTLLELGPEDQFAVVEMGARFKGDIAYLCALVEPNVRILTAVLPAHMETFGSIDVIAQTKGEIFDGMKPTDVAVMPGDSPYLSAWQTRAAGKIVTFGYSEANDIQILDVSDRGFSGLALRLRTPAGECEVVSGLVGAHNASNIAASVGACLACGMSLDTIVAQVASVQAVQGRLARIILSDKTTLVDDSYNASPEAMRQALAALERSPGARLAILGPMAELGVNSDEYHRQVIEQALAGSVNEIWLSGASWPDLTDSRLRYFADTQAIIDELRSVPVFDWILVKASRSARLDRVASHLQMLGGAAC</sequence>
<dbReference type="AlphaFoldDB" id="F3L1N7"/>
<evidence type="ECO:0000256" key="8">
    <source>
        <dbReference type="ARBA" id="ARBA00023306"/>
    </source>
</evidence>
<evidence type="ECO:0000256" key="7">
    <source>
        <dbReference type="ARBA" id="ARBA00022984"/>
    </source>
</evidence>
<dbReference type="OrthoDB" id="9801978at2"/>
<dbReference type="EC" id="6.3.2.10" evidence="10 11"/>
<keyword evidence="4 10" id="KW-0547">Nucleotide-binding</keyword>
<keyword evidence="5 10" id="KW-0067">ATP-binding</keyword>
<dbReference type="Gene3D" id="3.40.1390.10">
    <property type="entry name" value="MurE/MurF, N-terminal domain"/>
    <property type="match status" value="1"/>
</dbReference>
<gene>
    <name evidence="10" type="primary">murF</name>
    <name evidence="15" type="ORF">IMCC3088_1377</name>
</gene>
<dbReference type="GO" id="GO:0071555">
    <property type="term" value="P:cell wall organization"/>
    <property type="evidence" value="ECO:0007669"/>
    <property type="project" value="UniProtKB-KW"/>
</dbReference>
<proteinExistence type="inferred from homology"/>
<keyword evidence="2 10" id="KW-0436">Ligase</keyword>
<dbReference type="GO" id="GO:0009252">
    <property type="term" value="P:peptidoglycan biosynthetic process"/>
    <property type="evidence" value="ECO:0007669"/>
    <property type="project" value="UniProtKB-UniRule"/>
</dbReference>
<comment type="caution">
    <text evidence="15">The sequence shown here is derived from an EMBL/GenBank/DDBJ whole genome shotgun (WGS) entry which is preliminary data.</text>
</comment>
<feature type="domain" description="Mur ligase central" evidence="14">
    <location>
        <begin position="106"/>
        <end position="292"/>
    </location>
</feature>
<dbReference type="Gene3D" id="3.40.1190.10">
    <property type="entry name" value="Mur-like, catalytic domain"/>
    <property type="match status" value="1"/>
</dbReference>